<dbReference type="InterPro" id="IPR053168">
    <property type="entry name" value="Glutamic_endopeptidase"/>
</dbReference>
<gene>
    <name evidence="2" type="ORF">TSUD_253920</name>
</gene>
<dbReference type="Pfam" id="PF03080">
    <property type="entry name" value="Neprosin"/>
    <property type="match status" value="1"/>
</dbReference>
<feature type="domain" description="Neprosin PEP catalytic" evidence="1">
    <location>
        <begin position="1"/>
        <end position="98"/>
    </location>
</feature>
<evidence type="ECO:0000313" key="3">
    <source>
        <dbReference type="Proteomes" id="UP000242715"/>
    </source>
</evidence>
<protein>
    <recommendedName>
        <fullName evidence="1">Neprosin PEP catalytic domain-containing protein</fullName>
    </recommendedName>
</protein>
<accession>A0A2Z6PHM3</accession>
<dbReference type="PROSITE" id="PS52045">
    <property type="entry name" value="NEPROSIN_PEP_CD"/>
    <property type="match status" value="1"/>
</dbReference>
<dbReference type="InterPro" id="IPR004314">
    <property type="entry name" value="Neprosin"/>
</dbReference>
<keyword evidence="3" id="KW-1185">Reference proteome</keyword>
<organism evidence="2 3">
    <name type="scientific">Trifolium subterraneum</name>
    <name type="common">Subterranean clover</name>
    <dbReference type="NCBI Taxonomy" id="3900"/>
    <lineage>
        <taxon>Eukaryota</taxon>
        <taxon>Viridiplantae</taxon>
        <taxon>Streptophyta</taxon>
        <taxon>Embryophyta</taxon>
        <taxon>Tracheophyta</taxon>
        <taxon>Spermatophyta</taxon>
        <taxon>Magnoliopsida</taxon>
        <taxon>eudicotyledons</taxon>
        <taxon>Gunneridae</taxon>
        <taxon>Pentapetalae</taxon>
        <taxon>rosids</taxon>
        <taxon>fabids</taxon>
        <taxon>Fabales</taxon>
        <taxon>Fabaceae</taxon>
        <taxon>Papilionoideae</taxon>
        <taxon>50 kb inversion clade</taxon>
        <taxon>NPAAA clade</taxon>
        <taxon>Hologalegina</taxon>
        <taxon>IRL clade</taxon>
        <taxon>Trifolieae</taxon>
        <taxon>Trifolium</taxon>
    </lineage>
</organism>
<reference evidence="3" key="1">
    <citation type="journal article" date="2017" name="Front. Plant Sci.">
        <title>Climate Clever Clovers: New Paradigm to Reduce the Environmental Footprint of Ruminants by Breeding Low Methanogenic Forages Utilizing Haplotype Variation.</title>
        <authorList>
            <person name="Kaur P."/>
            <person name="Appels R."/>
            <person name="Bayer P.E."/>
            <person name="Keeble-Gagnere G."/>
            <person name="Wang J."/>
            <person name="Hirakawa H."/>
            <person name="Shirasawa K."/>
            <person name="Vercoe P."/>
            <person name="Stefanova K."/>
            <person name="Durmic Z."/>
            <person name="Nichols P."/>
            <person name="Revell C."/>
            <person name="Isobe S.N."/>
            <person name="Edwards D."/>
            <person name="Erskine W."/>
        </authorList>
    </citation>
    <scope>NUCLEOTIDE SEQUENCE [LARGE SCALE GENOMIC DNA]</scope>
    <source>
        <strain evidence="3">cv. Daliak</strain>
    </source>
</reference>
<sequence>MGTAEFVGWAGLTVTPPGASSPSMGSGHFPDKDFVHACYFRNIGYQVDESQKYYEPNSDAVQAFSSASNCYGVEYYGDQGEELGQALQFGGPGGDNCHL</sequence>
<dbReference type="PANTHER" id="PTHR31589">
    <property type="entry name" value="PROTEIN, PUTATIVE (DUF239)-RELATED-RELATED"/>
    <property type="match status" value="1"/>
</dbReference>
<evidence type="ECO:0000259" key="1">
    <source>
        <dbReference type="PROSITE" id="PS52045"/>
    </source>
</evidence>
<proteinExistence type="predicted"/>
<evidence type="ECO:0000313" key="2">
    <source>
        <dbReference type="EMBL" id="GAU45159.1"/>
    </source>
</evidence>
<dbReference type="OrthoDB" id="1427595at2759"/>
<name>A0A2Z6PHM3_TRISU</name>
<dbReference type="Proteomes" id="UP000242715">
    <property type="component" value="Unassembled WGS sequence"/>
</dbReference>
<dbReference type="EMBL" id="DF974103">
    <property type="protein sequence ID" value="GAU45159.1"/>
    <property type="molecule type" value="Genomic_DNA"/>
</dbReference>
<dbReference type="AlphaFoldDB" id="A0A2Z6PHM3"/>
<dbReference type="PANTHER" id="PTHR31589:SF223">
    <property type="entry name" value="PROTEIN, PUTATIVE (DUF239)-RELATED"/>
    <property type="match status" value="1"/>
</dbReference>